<keyword evidence="2" id="KW-0596">Phosphopantetheine</keyword>
<keyword evidence="3" id="KW-0597">Phosphoprotein</keyword>
<dbReference type="RefSeq" id="WP_307795723.1">
    <property type="nucleotide sequence ID" value="NZ_JADKYB010000053.1"/>
</dbReference>
<evidence type="ECO:0000256" key="2">
    <source>
        <dbReference type="ARBA" id="ARBA00022450"/>
    </source>
</evidence>
<dbReference type="PANTHER" id="PTHR45527:SF1">
    <property type="entry name" value="FATTY ACID SYNTHASE"/>
    <property type="match status" value="1"/>
</dbReference>
<dbReference type="InterPro" id="IPR045851">
    <property type="entry name" value="AMP-bd_C_sf"/>
</dbReference>
<comment type="cofactor">
    <cofactor evidence="1">
        <name>pantetheine 4'-phosphate</name>
        <dbReference type="ChEBI" id="CHEBI:47942"/>
    </cofactor>
</comment>
<organism evidence="5 6">
    <name type="scientific">Actinacidiphila acididurans</name>
    <dbReference type="NCBI Taxonomy" id="2784346"/>
    <lineage>
        <taxon>Bacteria</taxon>
        <taxon>Bacillati</taxon>
        <taxon>Actinomycetota</taxon>
        <taxon>Actinomycetes</taxon>
        <taxon>Kitasatosporales</taxon>
        <taxon>Streptomycetaceae</taxon>
        <taxon>Actinacidiphila</taxon>
    </lineage>
</organism>
<dbReference type="Gene3D" id="3.30.559.30">
    <property type="entry name" value="Nonribosomal peptide synthetase, condensation domain"/>
    <property type="match status" value="1"/>
</dbReference>
<dbReference type="PANTHER" id="PTHR45527">
    <property type="entry name" value="NONRIBOSOMAL PEPTIDE SYNTHETASE"/>
    <property type="match status" value="1"/>
</dbReference>
<dbReference type="SUPFAM" id="SSF56801">
    <property type="entry name" value="Acetyl-CoA synthetase-like"/>
    <property type="match status" value="1"/>
</dbReference>
<dbReference type="InterPro" id="IPR036736">
    <property type="entry name" value="ACP-like_sf"/>
</dbReference>
<feature type="non-terminal residue" evidence="5">
    <location>
        <position position="666"/>
    </location>
</feature>
<dbReference type="InterPro" id="IPR025110">
    <property type="entry name" value="AMP-bd_C"/>
</dbReference>
<dbReference type="InterPro" id="IPR001242">
    <property type="entry name" value="Condensation_dom"/>
</dbReference>
<dbReference type="PROSITE" id="PS00012">
    <property type="entry name" value="PHOSPHOPANTETHEINE"/>
    <property type="match status" value="1"/>
</dbReference>
<dbReference type="Pfam" id="PF00550">
    <property type="entry name" value="PP-binding"/>
    <property type="match status" value="1"/>
</dbReference>
<dbReference type="InterPro" id="IPR020806">
    <property type="entry name" value="PKS_PP-bd"/>
</dbReference>
<dbReference type="Pfam" id="PF00668">
    <property type="entry name" value="Condensation"/>
    <property type="match status" value="1"/>
</dbReference>
<keyword evidence="6" id="KW-1185">Reference proteome</keyword>
<dbReference type="CDD" id="cd19540">
    <property type="entry name" value="LCL_NRPS-like"/>
    <property type="match status" value="1"/>
</dbReference>
<dbReference type="InterPro" id="IPR023213">
    <property type="entry name" value="CAT-like_dom_sf"/>
</dbReference>
<accession>A0ABS2U550</accession>
<dbReference type="Gene3D" id="3.30.559.10">
    <property type="entry name" value="Chloramphenicol acetyltransferase-like domain"/>
    <property type="match status" value="1"/>
</dbReference>
<dbReference type="InterPro" id="IPR006162">
    <property type="entry name" value="Ppantetheine_attach_site"/>
</dbReference>
<proteinExistence type="predicted"/>
<dbReference type="SUPFAM" id="SSF52777">
    <property type="entry name" value="CoA-dependent acyltransferases"/>
    <property type="match status" value="2"/>
</dbReference>
<protein>
    <submittedName>
        <fullName evidence="5">Non-ribosomal peptide synthetase</fullName>
    </submittedName>
</protein>
<dbReference type="EMBL" id="JADKYB010000053">
    <property type="protein sequence ID" value="MBM9510752.1"/>
    <property type="molecule type" value="Genomic_DNA"/>
</dbReference>
<evidence type="ECO:0000313" key="6">
    <source>
        <dbReference type="Proteomes" id="UP000749040"/>
    </source>
</evidence>
<dbReference type="PROSITE" id="PS50075">
    <property type="entry name" value="CARRIER"/>
    <property type="match status" value="1"/>
</dbReference>
<dbReference type="SMART" id="SM00823">
    <property type="entry name" value="PKS_PP"/>
    <property type="match status" value="1"/>
</dbReference>
<dbReference type="Pfam" id="PF13193">
    <property type="entry name" value="AMP-binding_C"/>
    <property type="match status" value="1"/>
</dbReference>
<dbReference type="Gene3D" id="1.10.1200.10">
    <property type="entry name" value="ACP-like"/>
    <property type="match status" value="1"/>
</dbReference>
<dbReference type="Gene3D" id="3.30.300.30">
    <property type="match status" value="1"/>
</dbReference>
<dbReference type="Proteomes" id="UP000749040">
    <property type="component" value="Unassembled WGS sequence"/>
</dbReference>
<comment type="caution">
    <text evidence="5">The sequence shown here is derived from an EMBL/GenBank/DDBJ whole genome shotgun (WGS) entry which is preliminary data.</text>
</comment>
<name>A0ABS2U550_9ACTN</name>
<dbReference type="InterPro" id="IPR009081">
    <property type="entry name" value="PP-bd_ACP"/>
</dbReference>
<evidence type="ECO:0000259" key="4">
    <source>
        <dbReference type="PROSITE" id="PS50075"/>
    </source>
</evidence>
<gene>
    <name evidence="5" type="ORF">ITX44_40585</name>
</gene>
<evidence type="ECO:0000256" key="3">
    <source>
        <dbReference type="ARBA" id="ARBA00022553"/>
    </source>
</evidence>
<sequence>MKVRGFRVEPGEVEAAIVAKPGVVRAAVVVREDVPGDKRLVAYVVGDADPAGLAAGLAHELPGHLVPAAFVTVGELPLTVNGKLDRRALPAPEYAASPAGRAPRTPREELLCGVFAEVLGVATVGVDDSFFDLGGHSLLATRLVSRIRTVLGVEIGLRQVFDRPTPAGIAALADRAETARPPVAAVPRPAALPLSFAQQRLWFLDRLDGANPTYNISLLLRLTGPLDVPALAEAVTDLAGRHESLRTRFALEDGEPVQRIEPAGSALTVVPVEVGELPRSVAAATAYAFDLGADLPLRATLFDAGQDRFVLAVVVHHSAGDGWSMGPLWQDLSIAYAARTAGRAPDWEPLPVQYADYALWQRDALGDADDPRSVLAGQLRFWRDALAGAPAELALPADRRRPARPSHRGAVVPLRLGADTHDRLRALARAYDVTVFMVFQAVVAVLLSRLGAGTDIPIGTPVAGRTDEALDDLVGFFVNTLVLRTDLSGDPNFAEVLHRVRENTLAVFEHQDVPFERLVEELAPERSLNRHPLFQIMLAVRSGSATPPRLPGVEVEPFPGGEVTAKFDLEFTFSEIFADGGDAAGVEGSLVYATDLFDEATAEGIATRLGRVLDGVCADPDARIADVPVLSRAELDEFAGWNDTVVPARPVSLVDLFASSVSRWPG</sequence>
<feature type="domain" description="Carrier" evidence="4">
    <location>
        <begin position="102"/>
        <end position="177"/>
    </location>
</feature>
<evidence type="ECO:0000256" key="1">
    <source>
        <dbReference type="ARBA" id="ARBA00001957"/>
    </source>
</evidence>
<evidence type="ECO:0000313" key="5">
    <source>
        <dbReference type="EMBL" id="MBM9510752.1"/>
    </source>
</evidence>
<dbReference type="SUPFAM" id="SSF47336">
    <property type="entry name" value="ACP-like"/>
    <property type="match status" value="1"/>
</dbReference>
<reference evidence="5 6" key="1">
    <citation type="submission" date="2021-01" db="EMBL/GenBank/DDBJ databases">
        <title>Streptomyces acididurans sp. nov., isolated from a peat swamp forest soil.</title>
        <authorList>
            <person name="Chantavorakit T."/>
            <person name="Duangmal K."/>
        </authorList>
    </citation>
    <scope>NUCLEOTIDE SEQUENCE [LARGE SCALE GENOMIC DNA]</scope>
    <source>
        <strain evidence="5 6">KK5PA1</strain>
    </source>
</reference>